<keyword evidence="4" id="KW-1133">Transmembrane helix</keyword>
<keyword evidence="4" id="KW-0472">Membrane</keyword>
<protein>
    <submittedName>
        <fullName evidence="5">Uncharacterized protein</fullName>
    </submittedName>
</protein>
<sequence>MSGWAQYVESLMADGTCQDAAIAGAVDCPGVWSSVPGLTFSKITLPYNGVLAYKNGVHTGGTSQCSRLHVLFYFIFFGMTVMLALRFLVWL</sequence>
<dbReference type="AlphaFoldDB" id="A0A8C4Q397"/>
<comment type="subcellular location">
    <subcellularLocation>
        <location evidence="1">Cytoplasm</location>
        <location evidence="1">Cytoskeleton</location>
    </subcellularLocation>
</comment>
<keyword evidence="4" id="KW-0812">Transmembrane</keyword>
<dbReference type="Ensembl" id="ENSEBUT00000009899.1">
    <property type="protein sequence ID" value="ENSEBUP00000009376.1"/>
    <property type="gene ID" value="ENSEBUG00000006040.1"/>
</dbReference>
<dbReference type="GO" id="GO:0030036">
    <property type="term" value="P:actin cytoskeleton organization"/>
    <property type="evidence" value="ECO:0007669"/>
    <property type="project" value="InterPro"/>
</dbReference>
<dbReference type="GO" id="GO:0005737">
    <property type="term" value="C:cytoplasm"/>
    <property type="evidence" value="ECO:0007669"/>
    <property type="project" value="TreeGrafter"/>
</dbReference>
<dbReference type="Proteomes" id="UP000694388">
    <property type="component" value="Unplaced"/>
</dbReference>
<organism evidence="5 6">
    <name type="scientific">Eptatretus burgeri</name>
    <name type="common">Inshore hagfish</name>
    <dbReference type="NCBI Taxonomy" id="7764"/>
    <lineage>
        <taxon>Eukaryota</taxon>
        <taxon>Metazoa</taxon>
        <taxon>Chordata</taxon>
        <taxon>Craniata</taxon>
        <taxon>Vertebrata</taxon>
        <taxon>Cyclostomata</taxon>
        <taxon>Myxini</taxon>
        <taxon>Myxiniformes</taxon>
        <taxon>Myxinidae</taxon>
        <taxon>Eptatretinae</taxon>
        <taxon>Eptatretus</taxon>
    </lineage>
</organism>
<dbReference type="SUPFAM" id="SSF55770">
    <property type="entry name" value="Profilin (actin-binding protein)"/>
    <property type="match status" value="1"/>
</dbReference>
<dbReference type="Pfam" id="PF00235">
    <property type="entry name" value="Profilin"/>
    <property type="match status" value="1"/>
</dbReference>
<evidence type="ECO:0000256" key="3">
    <source>
        <dbReference type="ARBA" id="ARBA00023212"/>
    </source>
</evidence>
<feature type="transmembrane region" description="Helical" evidence="4">
    <location>
        <begin position="70"/>
        <end position="89"/>
    </location>
</feature>
<dbReference type="PRINTS" id="PR01639">
    <property type="entry name" value="PROFILINMAML"/>
</dbReference>
<dbReference type="InterPro" id="IPR048278">
    <property type="entry name" value="PFN"/>
</dbReference>
<name>A0A8C4Q397_EPTBU</name>
<dbReference type="Gene3D" id="3.30.450.30">
    <property type="entry name" value="Dynein light chain 2a, cytoplasmic"/>
    <property type="match status" value="1"/>
</dbReference>
<evidence type="ECO:0000313" key="5">
    <source>
        <dbReference type="Ensembl" id="ENSEBUP00000009376.1"/>
    </source>
</evidence>
<dbReference type="InterPro" id="IPR005454">
    <property type="entry name" value="Profilin1/2/3_vertebrate"/>
</dbReference>
<evidence type="ECO:0000256" key="4">
    <source>
        <dbReference type="SAM" id="Phobius"/>
    </source>
</evidence>
<dbReference type="GeneTree" id="ENSGT01030000235728"/>
<dbReference type="GO" id="GO:0005856">
    <property type="term" value="C:cytoskeleton"/>
    <property type="evidence" value="ECO:0007669"/>
    <property type="project" value="UniProtKB-SubCell"/>
</dbReference>
<evidence type="ECO:0000256" key="2">
    <source>
        <dbReference type="ARBA" id="ARBA00022490"/>
    </source>
</evidence>
<dbReference type="GO" id="GO:0030833">
    <property type="term" value="P:regulation of actin filament polymerization"/>
    <property type="evidence" value="ECO:0007669"/>
    <property type="project" value="TreeGrafter"/>
</dbReference>
<evidence type="ECO:0000256" key="1">
    <source>
        <dbReference type="ARBA" id="ARBA00004245"/>
    </source>
</evidence>
<keyword evidence="6" id="KW-1185">Reference proteome</keyword>
<dbReference type="PANTHER" id="PTHR13936:SF14">
    <property type="entry name" value="PROFILIN-1"/>
    <property type="match status" value="1"/>
</dbReference>
<proteinExistence type="predicted"/>
<accession>A0A8C4Q397</accession>
<keyword evidence="3" id="KW-0206">Cytoskeleton</keyword>
<reference evidence="5" key="1">
    <citation type="submission" date="2025-08" db="UniProtKB">
        <authorList>
            <consortium name="Ensembl"/>
        </authorList>
    </citation>
    <scope>IDENTIFICATION</scope>
</reference>
<keyword evidence="2" id="KW-0963">Cytoplasm</keyword>
<evidence type="ECO:0000313" key="6">
    <source>
        <dbReference type="Proteomes" id="UP000694388"/>
    </source>
</evidence>
<dbReference type="InterPro" id="IPR036140">
    <property type="entry name" value="PFN_sf"/>
</dbReference>
<dbReference type="PANTHER" id="PTHR13936">
    <property type="entry name" value="PROFILIN"/>
    <property type="match status" value="1"/>
</dbReference>
<reference evidence="5" key="2">
    <citation type="submission" date="2025-09" db="UniProtKB">
        <authorList>
            <consortium name="Ensembl"/>
        </authorList>
    </citation>
    <scope>IDENTIFICATION</scope>
</reference>
<dbReference type="GO" id="GO:0032233">
    <property type="term" value="P:positive regulation of actin filament bundle assembly"/>
    <property type="evidence" value="ECO:0007669"/>
    <property type="project" value="TreeGrafter"/>
</dbReference>
<dbReference type="GO" id="GO:0003779">
    <property type="term" value="F:actin binding"/>
    <property type="evidence" value="ECO:0007669"/>
    <property type="project" value="InterPro"/>
</dbReference>